<keyword evidence="4" id="KW-0378">Hydrolase</keyword>
<feature type="signal peptide" evidence="10">
    <location>
        <begin position="1"/>
        <end position="20"/>
    </location>
</feature>
<evidence type="ECO:0000259" key="11">
    <source>
        <dbReference type="Pfam" id="PF00089"/>
    </source>
</evidence>
<evidence type="ECO:0000313" key="13">
    <source>
        <dbReference type="EMBL" id="GEB47052.1"/>
    </source>
</evidence>
<feature type="disulfide bond" evidence="9">
    <location>
        <begin position="275"/>
        <end position="285"/>
    </location>
</feature>
<comment type="similarity">
    <text evidence="1">Belongs to the peptidase S1 family.</text>
</comment>
<keyword evidence="2 13" id="KW-0645">Protease</keyword>
<dbReference type="Gene3D" id="3.30.300.50">
    <property type="match status" value="2"/>
</dbReference>
<feature type="disulfide bond" evidence="9">
    <location>
        <begin position="200"/>
        <end position="216"/>
    </location>
</feature>
<dbReference type="GO" id="GO:0004252">
    <property type="term" value="F:serine-type endopeptidase activity"/>
    <property type="evidence" value="ECO:0007669"/>
    <property type="project" value="InterPro"/>
</dbReference>
<feature type="active site" description="Charge relay system" evidence="8">
    <location>
        <position position="317"/>
    </location>
</feature>
<dbReference type="GeneID" id="57145677"/>
<protein>
    <submittedName>
        <fullName evidence="13">Serine protease</fullName>
    </submittedName>
</protein>
<dbReference type="InterPro" id="IPR001316">
    <property type="entry name" value="Pept_S1A_streptogrisin"/>
</dbReference>
<evidence type="ECO:0000256" key="9">
    <source>
        <dbReference type="PIRSR" id="PIRSR001134-2"/>
    </source>
</evidence>
<dbReference type="EMBL" id="BJML01000012">
    <property type="protein sequence ID" value="GEB47052.1"/>
    <property type="molecule type" value="Genomic_DNA"/>
</dbReference>
<keyword evidence="7 9" id="KW-1015">Disulfide bond</keyword>
<evidence type="ECO:0000256" key="1">
    <source>
        <dbReference type="ARBA" id="ARBA00007664"/>
    </source>
</evidence>
<dbReference type="PRINTS" id="PR00861">
    <property type="entry name" value="ALYTICPTASE"/>
</dbReference>
<sequence length="363" mass="36189">MSASALGLIVVSAAAAPALAQPASAAPSPSSETQLLDAMAEALGTDVAGAQDVLRFQADATALTTTVASVVGDAYAGAWIDESSRTVYAAATSDAARALVASAGATPIPADHSLSELEGLTARISGADRPAGVASWHVDVAANDVVVEALPGSETNVTAFVTALGAPADAVRVETAGGVPQTFDDLRGGIAYFIENQYRCSIGFGVVGGFVTAGHCGSQGESTNYGTFAGSSFPGNDYAWVSTPNHTPLGEVVDWSGGNVAVAGSTPAPVGATVCRSGSTTGWHCGEILAYDTSVQYGSNTVNGLIETTVCAEPGDSGGSLLAGDQAQGVTSGGWGDCSSGGQTWFQPVNEILDAYGLTLLTS</sequence>
<proteinExistence type="inferred from homology"/>
<dbReference type="GO" id="GO:0005576">
    <property type="term" value="C:extracellular region"/>
    <property type="evidence" value="ECO:0007669"/>
    <property type="project" value="InterPro"/>
</dbReference>
<dbReference type="RefSeq" id="WP_246078326.1">
    <property type="nucleotide sequence ID" value="NZ_BJML01000012.1"/>
</dbReference>
<dbReference type="InterPro" id="IPR009003">
    <property type="entry name" value="Peptidase_S1_PA"/>
</dbReference>
<evidence type="ECO:0000259" key="12">
    <source>
        <dbReference type="Pfam" id="PF02983"/>
    </source>
</evidence>
<feature type="chain" id="PRO_5038622391" evidence="10">
    <location>
        <begin position="21"/>
        <end position="363"/>
    </location>
</feature>
<dbReference type="GO" id="GO:0006508">
    <property type="term" value="P:proteolysis"/>
    <property type="evidence" value="ECO:0007669"/>
    <property type="project" value="UniProtKB-KW"/>
</dbReference>
<accession>A0A4Y3QPH1</accession>
<comment type="caution">
    <text evidence="13">The sequence shown here is derived from an EMBL/GenBank/DDBJ whole genome shotgun (WGS) entry which is preliminary data.</text>
</comment>
<gene>
    <name evidence="13" type="ORF">MTE01_29970</name>
</gene>
<dbReference type="InterPro" id="IPR043504">
    <property type="entry name" value="Peptidase_S1_PA_chymotrypsin"/>
</dbReference>
<dbReference type="CDD" id="cd21112">
    <property type="entry name" value="alphaLP-like"/>
    <property type="match status" value="1"/>
</dbReference>
<evidence type="ECO:0000256" key="8">
    <source>
        <dbReference type="PIRSR" id="PIRSR001134-1"/>
    </source>
</evidence>
<evidence type="ECO:0000256" key="3">
    <source>
        <dbReference type="ARBA" id="ARBA00022729"/>
    </source>
</evidence>
<dbReference type="PIRSF" id="PIRSF001134">
    <property type="entry name" value="Streptogrisin"/>
    <property type="match status" value="1"/>
</dbReference>
<feature type="domain" description="Peptidase S1" evidence="11">
    <location>
        <begin position="235"/>
        <end position="354"/>
    </location>
</feature>
<keyword evidence="6" id="KW-0865">Zymogen</keyword>
<dbReference type="Gene3D" id="2.40.10.10">
    <property type="entry name" value="Trypsin-like serine proteases"/>
    <property type="match status" value="2"/>
</dbReference>
<evidence type="ECO:0000256" key="6">
    <source>
        <dbReference type="ARBA" id="ARBA00023145"/>
    </source>
</evidence>
<reference evidence="13 14" key="1">
    <citation type="submission" date="2019-06" db="EMBL/GenBank/DDBJ databases">
        <title>Whole genome shotgun sequence of Microbacterium testaceum NBRC 12675.</title>
        <authorList>
            <person name="Hosoyama A."/>
            <person name="Uohara A."/>
            <person name="Ohji S."/>
            <person name="Ichikawa N."/>
        </authorList>
    </citation>
    <scope>NUCLEOTIDE SEQUENCE [LARGE SCALE GENOMIC DNA]</scope>
    <source>
        <strain evidence="13 14">NBRC 12675</strain>
    </source>
</reference>
<feature type="active site" description="Charge relay system" evidence="8">
    <location>
        <position position="215"/>
    </location>
</feature>
<name>A0A4Y3QPH1_MICTE</name>
<keyword evidence="5" id="KW-0720">Serine protease</keyword>
<dbReference type="InterPro" id="IPR037295">
    <property type="entry name" value="Alpha-lytic_protease_prodomain"/>
</dbReference>
<evidence type="ECO:0000256" key="2">
    <source>
        <dbReference type="ARBA" id="ARBA00022670"/>
    </source>
</evidence>
<dbReference type="SUPFAM" id="SSF54806">
    <property type="entry name" value="Alpha-lytic protease prodomain"/>
    <property type="match status" value="1"/>
</dbReference>
<dbReference type="InterPro" id="IPR004236">
    <property type="entry name" value="Pept_S1_alpha_lytic"/>
</dbReference>
<feature type="active site" description="Charge relay system" evidence="8">
    <location>
        <position position="237"/>
    </location>
</feature>
<evidence type="ECO:0000256" key="10">
    <source>
        <dbReference type="SAM" id="SignalP"/>
    </source>
</evidence>
<dbReference type="Proteomes" id="UP000319525">
    <property type="component" value="Unassembled WGS sequence"/>
</dbReference>
<dbReference type="SUPFAM" id="SSF50494">
    <property type="entry name" value="Trypsin-like serine proteases"/>
    <property type="match status" value="1"/>
</dbReference>
<evidence type="ECO:0000256" key="5">
    <source>
        <dbReference type="ARBA" id="ARBA00022825"/>
    </source>
</evidence>
<evidence type="ECO:0000256" key="7">
    <source>
        <dbReference type="ARBA" id="ARBA00023157"/>
    </source>
</evidence>
<dbReference type="Pfam" id="PF02983">
    <property type="entry name" value="Pro_Al_protease"/>
    <property type="match status" value="1"/>
</dbReference>
<dbReference type="InterPro" id="IPR001254">
    <property type="entry name" value="Trypsin_dom"/>
</dbReference>
<evidence type="ECO:0000313" key="14">
    <source>
        <dbReference type="Proteomes" id="UP000319525"/>
    </source>
</evidence>
<dbReference type="Pfam" id="PF00089">
    <property type="entry name" value="Trypsin"/>
    <property type="match status" value="1"/>
</dbReference>
<dbReference type="InterPro" id="IPR035070">
    <property type="entry name" value="Streptogrisin_prodomain"/>
</dbReference>
<organism evidence="13 14">
    <name type="scientific">Microbacterium testaceum</name>
    <name type="common">Aureobacterium testaceum</name>
    <name type="synonym">Brevibacterium testaceum</name>
    <dbReference type="NCBI Taxonomy" id="2033"/>
    <lineage>
        <taxon>Bacteria</taxon>
        <taxon>Bacillati</taxon>
        <taxon>Actinomycetota</taxon>
        <taxon>Actinomycetes</taxon>
        <taxon>Micrococcales</taxon>
        <taxon>Microbacteriaceae</taxon>
        <taxon>Microbacterium</taxon>
    </lineage>
</organism>
<dbReference type="AlphaFoldDB" id="A0A4Y3QPH1"/>
<feature type="disulfide bond" evidence="9">
    <location>
        <begin position="311"/>
        <end position="338"/>
    </location>
</feature>
<feature type="domain" description="Peptidase S1A alpha-lytic prodomain" evidence="12">
    <location>
        <begin position="112"/>
        <end position="167"/>
    </location>
</feature>
<keyword evidence="3 10" id="KW-0732">Signal</keyword>
<evidence type="ECO:0000256" key="4">
    <source>
        <dbReference type="ARBA" id="ARBA00022801"/>
    </source>
</evidence>